<dbReference type="Proteomes" id="UP000179243">
    <property type="component" value="Unassembled WGS sequence"/>
</dbReference>
<evidence type="ECO:0000313" key="1">
    <source>
        <dbReference type="EMBL" id="OGK02342.1"/>
    </source>
</evidence>
<dbReference type="AlphaFoldDB" id="A0A1F7F6Z5"/>
<comment type="caution">
    <text evidence="1">The sequence shown here is derived from an EMBL/GenBank/DDBJ whole genome shotgun (WGS) entry which is preliminary data.</text>
</comment>
<organism evidence="1 2">
    <name type="scientific">Candidatus Raymondbacteria bacterium RIFOXYD12_FULL_49_13</name>
    <dbReference type="NCBI Taxonomy" id="1817890"/>
    <lineage>
        <taxon>Bacteria</taxon>
        <taxon>Raymondiibacteriota</taxon>
    </lineage>
</organism>
<accession>A0A1F7F6Z5</accession>
<sequence length="69" mass="7971">MNMTLDPSHAHLELIRRAPRSLAFDPARNFETWQNELKTKFLELLGDFPDKISPELQSGRTTIHAITRP</sequence>
<name>A0A1F7F6Z5_UNCRA</name>
<proteinExistence type="predicted"/>
<evidence type="ECO:0000313" key="2">
    <source>
        <dbReference type="Proteomes" id="UP000179243"/>
    </source>
</evidence>
<reference evidence="1 2" key="1">
    <citation type="journal article" date="2016" name="Nat. Commun.">
        <title>Thousands of microbial genomes shed light on interconnected biogeochemical processes in an aquifer system.</title>
        <authorList>
            <person name="Anantharaman K."/>
            <person name="Brown C.T."/>
            <person name="Hug L.A."/>
            <person name="Sharon I."/>
            <person name="Castelle C.J."/>
            <person name="Probst A.J."/>
            <person name="Thomas B.C."/>
            <person name="Singh A."/>
            <person name="Wilkins M.J."/>
            <person name="Karaoz U."/>
            <person name="Brodie E.L."/>
            <person name="Williams K.H."/>
            <person name="Hubbard S.S."/>
            <person name="Banfield J.F."/>
        </authorList>
    </citation>
    <scope>NUCLEOTIDE SEQUENCE [LARGE SCALE GENOMIC DNA]</scope>
</reference>
<dbReference type="EMBL" id="MFYX01000109">
    <property type="protein sequence ID" value="OGK02342.1"/>
    <property type="molecule type" value="Genomic_DNA"/>
</dbReference>
<protein>
    <submittedName>
        <fullName evidence="1">Uncharacterized protein</fullName>
    </submittedName>
</protein>
<gene>
    <name evidence="1" type="ORF">A2519_15840</name>
</gene>